<keyword evidence="1" id="KW-0175">Coiled coil</keyword>
<reference evidence="3" key="1">
    <citation type="submission" date="2022-01" db="EMBL/GenBank/DDBJ databases">
        <title>Genome-Based Taxonomic Classification of the Phylum Actinobacteria.</title>
        <authorList>
            <person name="Gao Y."/>
        </authorList>
    </citation>
    <scope>NUCLEOTIDE SEQUENCE</scope>
    <source>
        <strain evidence="3">KLBMP 8922</strain>
    </source>
</reference>
<dbReference type="InterPro" id="IPR012349">
    <property type="entry name" value="Split_barrel_FMN-bd"/>
</dbReference>
<dbReference type="EMBL" id="JAKFHA010000035">
    <property type="protein sequence ID" value="MCF2532547.1"/>
    <property type="molecule type" value="Genomic_DNA"/>
</dbReference>
<dbReference type="Proteomes" id="UP001165378">
    <property type="component" value="Unassembled WGS sequence"/>
</dbReference>
<dbReference type="RefSeq" id="WP_235057322.1">
    <property type="nucleotide sequence ID" value="NZ_JAKFHA010000035.1"/>
</dbReference>
<dbReference type="Gene3D" id="2.30.110.10">
    <property type="entry name" value="Electron Transport, Fmn-binding Protein, Chain A"/>
    <property type="match status" value="1"/>
</dbReference>
<dbReference type="InterPro" id="IPR011576">
    <property type="entry name" value="Pyridox_Oxase_N"/>
</dbReference>
<sequence length="212" mass="23620">MTSRYAQVAFTPDVQLHQERHGSRGSYARMAAAAPPVADPIGPDEAYFIGDRDSFYMSTVSATGWPYIQHRGGPPGFLKVLDAHTLGFADFRGNKQYISRGNLDHDDKVALFLMDYATQTRMKIFGRARVVEAADDPALVESLMVPGYPAKAERALLIDVEAYDWNCRQHIPQLFPRDAVEHTLRTLRDRVTELEAQLAFHQGKSAPAGQAD</sequence>
<dbReference type="Pfam" id="PF01243">
    <property type="entry name" value="PNPOx_N"/>
    <property type="match status" value="1"/>
</dbReference>
<feature type="coiled-coil region" evidence="1">
    <location>
        <begin position="177"/>
        <end position="204"/>
    </location>
</feature>
<evidence type="ECO:0000313" key="3">
    <source>
        <dbReference type="EMBL" id="MCF2532547.1"/>
    </source>
</evidence>
<dbReference type="PANTHER" id="PTHR42815:SF2">
    <property type="entry name" value="FAD-BINDING, PUTATIVE (AFU_ORTHOLOGUE AFUA_6G07600)-RELATED"/>
    <property type="match status" value="1"/>
</dbReference>
<name>A0AA41U642_9ACTN</name>
<feature type="domain" description="Pyridoxamine 5'-phosphate oxidase N-terminal" evidence="2">
    <location>
        <begin position="48"/>
        <end position="140"/>
    </location>
</feature>
<dbReference type="AlphaFoldDB" id="A0AA41U642"/>
<evidence type="ECO:0000313" key="4">
    <source>
        <dbReference type="Proteomes" id="UP001165378"/>
    </source>
</evidence>
<organism evidence="3 4">
    <name type="scientific">Yinghuangia soli</name>
    <dbReference type="NCBI Taxonomy" id="2908204"/>
    <lineage>
        <taxon>Bacteria</taxon>
        <taxon>Bacillati</taxon>
        <taxon>Actinomycetota</taxon>
        <taxon>Actinomycetes</taxon>
        <taxon>Kitasatosporales</taxon>
        <taxon>Streptomycetaceae</taxon>
        <taxon>Yinghuangia</taxon>
    </lineage>
</organism>
<gene>
    <name evidence="3" type="ORF">LZ495_35785</name>
</gene>
<evidence type="ECO:0000256" key="1">
    <source>
        <dbReference type="SAM" id="Coils"/>
    </source>
</evidence>
<accession>A0AA41U642</accession>
<dbReference type="SUPFAM" id="SSF50475">
    <property type="entry name" value="FMN-binding split barrel"/>
    <property type="match status" value="1"/>
</dbReference>
<protein>
    <submittedName>
        <fullName evidence="3">Pyridoxamine 5'-phosphate oxidase family protein</fullName>
    </submittedName>
</protein>
<keyword evidence="4" id="KW-1185">Reference proteome</keyword>
<proteinExistence type="predicted"/>
<comment type="caution">
    <text evidence="3">The sequence shown here is derived from an EMBL/GenBank/DDBJ whole genome shotgun (WGS) entry which is preliminary data.</text>
</comment>
<evidence type="ECO:0000259" key="2">
    <source>
        <dbReference type="Pfam" id="PF01243"/>
    </source>
</evidence>
<dbReference type="PANTHER" id="PTHR42815">
    <property type="entry name" value="FAD-BINDING, PUTATIVE (AFU_ORTHOLOGUE AFUA_6G07600)-RELATED"/>
    <property type="match status" value="1"/>
</dbReference>